<sequence>MGELKKIIAKVFLRKRRQITRSEFIFALSHDLRWFSKKEAEKIFEVSVRENLLEDKEGVIRTKFDFYRVDLPHDFKPEPNFKFKFKEEKSLDVILKRIMKEKKLDEKEAMAEINKAREDFKGLISREVSALMVARDMGVDIDDVLERYHRELVEKRLKSI</sequence>
<dbReference type="InterPro" id="IPR018716">
    <property type="entry name" value="DUF2240"/>
</dbReference>
<organism evidence="1 2">
    <name type="scientific">Candidatus Methanolliviera hydrocarbonicum</name>
    <dbReference type="NCBI Taxonomy" id="2491085"/>
    <lineage>
        <taxon>Archaea</taxon>
        <taxon>Methanobacteriati</taxon>
        <taxon>Methanobacteriota</taxon>
        <taxon>Candidatus Methanoliparia</taxon>
        <taxon>Candidatus Methanoliparales</taxon>
        <taxon>Candidatus Methanollivieraceae</taxon>
        <taxon>Candidatus Methanolliviera</taxon>
    </lineage>
</organism>
<dbReference type="Proteomes" id="UP000320766">
    <property type="component" value="Unassembled WGS sequence"/>
</dbReference>
<protein>
    <submittedName>
        <fullName evidence="1">DUF2240 family protein</fullName>
    </submittedName>
</protein>
<dbReference type="AlphaFoldDB" id="A0A520KVA9"/>
<proteinExistence type="predicted"/>
<name>A0A520KVA9_9EURY</name>
<accession>A0A520KVA9</accession>
<comment type="caution">
    <text evidence="1">The sequence shown here is derived from an EMBL/GenBank/DDBJ whole genome shotgun (WGS) entry which is preliminary data.</text>
</comment>
<evidence type="ECO:0000313" key="1">
    <source>
        <dbReference type="EMBL" id="RZN67828.1"/>
    </source>
</evidence>
<dbReference type="Pfam" id="PF09999">
    <property type="entry name" value="DUF2240"/>
    <property type="match status" value="1"/>
</dbReference>
<gene>
    <name evidence="1" type="ORF">EF807_06945</name>
</gene>
<dbReference type="EMBL" id="RXIL01000126">
    <property type="protein sequence ID" value="RZN67828.1"/>
    <property type="molecule type" value="Genomic_DNA"/>
</dbReference>
<evidence type="ECO:0000313" key="2">
    <source>
        <dbReference type="Proteomes" id="UP000320766"/>
    </source>
</evidence>
<reference evidence="1 2" key="1">
    <citation type="journal article" date="2019" name="Nat. Microbiol.">
        <title>Wide diversity of methane and short-chain alkane metabolisms in uncultured archaea.</title>
        <authorList>
            <person name="Borrel G."/>
            <person name="Adam P.S."/>
            <person name="McKay L.J."/>
            <person name="Chen L.X."/>
            <person name="Sierra-Garcia I.N."/>
            <person name="Sieber C.M."/>
            <person name="Letourneur Q."/>
            <person name="Ghozlane A."/>
            <person name="Andersen G.L."/>
            <person name="Li W.J."/>
            <person name="Hallam S.J."/>
            <person name="Muyzer G."/>
            <person name="de Oliveira V.M."/>
            <person name="Inskeep W.P."/>
            <person name="Banfield J.F."/>
            <person name="Gribaldo S."/>
        </authorList>
    </citation>
    <scope>NUCLEOTIDE SEQUENCE [LARGE SCALE GENOMIC DNA]</scope>
    <source>
        <strain evidence="1">NM1b</strain>
    </source>
</reference>